<dbReference type="InterPro" id="IPR045886">
    <property type="entry name" value="ThiF/MoeB/HesA"/>
</dbReference>
<dbReference type="AlphaFoldDB" id="T0ARM4"/>
<evidence type="ECO:0000313" key="3">
    <source>
        <dbReference type="Proteomes" id="UP000015455"/>
    </source>
</evidence>
<dbReference type="OrthoDB" id="272552at2"/>
<keyword evidence="3" id="KW-1185">Reference proteome</keyword>
<dbReference type="InterPro" id="IPR035985">
    <property type="entry name" value="Ubiquitin-activating_enz"/>
</dbReference>
<sequence>MQGDFDYDTAFSRNLGWVTEAEQGLLRGKRVAIAGMGGVGGVHLLTLARLGIGGFNIADFDRFDLANFNRQAGALVSTIGQPKVEVLRGMAEDINPGLNLSIFADGVDAANLDDFLEGVDLYVDALDFFAFSARRAVFSACRNRGIPAITAAPLGMGTAVLVFTEDSMSFDDYFGLAGCTEEEMAVRFLLGLSPGMLQRSYLADPSRVDLRARKGPSTIAACQICAGVTAVDALKLLLGRGEVLKAPWGYQFDAYRNRLKRTWRPGGHRNPLQRIGLWLGRRQLQRMKNTSEAGHE</sequence>
<gene>
    <name evidence="2" type="ORF">M622_15845</name>
</gene>
<dbReference type="eggNOG" id="COG0476">
    <property type="taxonomic scope" value="Bacteria"/>
</dbReference>
<dbReference type="EMBL" id="ATJV01000056">
    <property type="protein sequence ID" value="EPZ15484.1"/>
    <property type="molecule type" value="Genomic_DNA"/>
</dbReference>
<dbReference type="NCBIfam" id="NF006077">
    <property type="entry name" value="PRK08223.1"/>
    <property type="match status" value="1"/>
</dbReference>
<dbReference type="Gene3D" id="3.40.50.720">
    <property type="entry name" value="NAD(P)-binding Rossmann-like Domain"/>
    <property type="match status" value="1"/>
</dbReference>
<evidence type="ECO:0000313" key="2">
    <source>
        <dbReference type="EMBL" id="EPZ15484.1"/>
    </source>
</evidence>
<dbReference type="InterPro" id="IPR000594">
    <property type="entry name" value="ThiF_NAD_FAD-bd"/>
</dbReference>
<dbReference type="PATRIC" id="fig|1348657.5.peg.2040"/>
<protein>
    <recommendedName>
        <fullName evidence="1">THIF-type NAD/FAD binding fold domain-containing protein</fullName>
    </recommendedName>
</protein>
<dbReference type="Proteomes" id="UP000015455">
    <property type="component" value="Unassembled WGS sequence"/>
</dbReference>
<comment type="caution">
    <text evidence="2">The sequence shown here is derived from an EMBL/GenBank/DDBJ whole genome shotgun (WGS) entry which is preliminary data.</text>
</comment>
<name>T0ARM4_9RHOO</name>
<organism evidence="2 3">
    <name type="scientific">Thauera terpenica 58Eu</name>
    <dbReference type="NCBI Taxonomy" id="1348657"/>
    <lineage>
        <taxon>Bacteria</taxon>
        <taxon>Pseudomonadati</taxon>
        <taxon>Pseudomonadota</taxon>
        <taxon>Betaproteobacteria</taxon>
        <taxon>Rhodocyclales</taxon>
        <taxon>Zoogloeaceae</taxon>
        <taxon>Thauera</taxon>
    </lineage>
</organism>
<dbReference type="STRING" id="1348657.M622_15845"/>
<dbReference type="PANTHER" id="PTHR43267">
    <property type="entry name" value="TRNA THREONYLCARBAMOYLADENOSINE DEHYDRATASE"/>
    <property type="match status" value="1"/>
</dbReference>
<dbReference type="GO" id="GO:0061504">
    <property type="term" value="P:cyclic threonylcarbamoyladenosine biosynthetic process"/>
    <property type="evidence" value="ECO:0007669"/>
    <property type="project" value="TreeGrafter"/>
</dbReference>
<dbReference type="Pfam" id="PF00899">
    <property type="entry name" value="ThiF"/>
    <property type="match status" value="1"/>
</dbReference>
<dbReference type="RefSeq" id="WP_021249462.1">
    <property type="nucleotide sequence ID" value="NZ_ATJV01000056.1"/>
</dbReference>
<dbReference type="GO" id="GO:0061503">
    <property type="term" value="F:tRNA threonylcarbamoyladenosine dehydratase"/>
    <property type="evidence" value="ECO:0007669"/>
    <property type="project" value="TreeGrafter"/>
</dbReference>
<feature type="domain" description="THIF-type NAD/FAD binding fold" evidence="1">
    <location>
        <begin position="12"/>
        <end position="264"/>
    </location>
</feature>
<reference evidence="2 3" key="1">
    <citation type="submission" date="2013-06" db="EMBL/GenBank/DDBJ databases">
        <title>Draft genome sequence of Thauera terpenica.</title>
        <authorList>
            <person name="Liu B."/>
            <person name="Frostegard A.H."/>
            <person name="Shapleigh J.P."/>
        </authorList>
    </citation>
    <scope>NUCLEOTIDE SEQUENCE [LARGE SCALE GENOMIC DNA]</scope>
    <source>
        <strain evidence="2 3">58Eu</strain>
    </source>
</reference>
<dbReference type="CDD" id="cd01483">
    <property type="entry name" value="E1_enzyme_family"/>
    <property type="match status" value="1"/>
</dbReference>
<evidence type="ECO:0000259" key="1">
    <source>
        <dbReference type="Pfam" id="PF00899"/>
    </source>
</evidence>
<accession>T0ARM4</accession>
<dbReference type="PANTHER" id="PTHR43267:SF1">
    <property type="entry name" value="TRNA THREONYLCARBAMOYLADENOSINE DEHYDRATASE"/>
    <property type="match status" value="1"/>
</dbReference>
<dbReference type="SUPFAM" id="SSF69572">
    <property type="entry name" value="Activating enzymes of the ubiquitin-like proteins"/>
    <property type="match status" value="1"/>
</dbReference>
<proteinExistence type="predicted"/>
<dbReference type="GO" id="GO:0008641">
    <property type="term" value="F:ubiquitin-like modifier activating enzyme activity"/>
    <property type="evidence" value="ECO:0007669"/>
    <property type="project" value="InterPro"/>
</dbReference>